<dbReference type="SUPFAM" id="SSF46785">
    <property type="entry name" value="Winged helix' DNA-binding domain"/>
    <property type="match status" value="1"/>
</dbReference>
<dbReference type="PANTHER" id="PTHR43537">
    <property type="entry name" value="TRANSCRIPTIONAL REGULATOR, GNTR FAMILY"/>
    <property type="match status" value="1"/>
</dbReference>
<dbReference type="Pfam" id="PF00392">
    <property type="entry name" value="GntR"/>
    <property type="match status" value="1"/>
</dbReference>
<dbReference type="STRING" id="311410.LA5095_06140"/>
<dbReference type="Gene3D" id="1.10.10.10">
    <property type="entry name" value="Winged helix-like DNA-binding domain superfamily/Winged helix DNA-binding domain"/>
    <property type="match status" value="1"/>
</dbReference>
<dbReference type="OrthoDB" id="9810548at2"/>
<organism evidence="5 6">
    <name type="scientific">Roseibium album</name>
    <dbReference type="NCBI Taxonomy" id="311410"/>
    <lineage>
        <taxon>Bacteria</taxon>
        <taxon>Pseudomonadati</taxon>
        <taxon>Pseudomonadota</taxon>
        <taxon>Alphaproteobacteria</taxon>
        <taxon>Hyphomicrobiales</taxon>
        <taxon>Stappiaceae</taxon>
        <taxon>Roseibium</taxon>
    </lineage>
</organism>
<dbReference type="Proteomes" id="UP000049983">
    <property type="component" value="Unassembled WGS sequence"/>
</dbReference>
<dbReference type="GO" id="GO:0003700">
    <property type="term" value="F:DNA-binding transcription factor activity"/>
    <property type="evidence" value="ECO:0007669"/>
    <property type="project" value="InterPro"/>
</dbReference>
<dbReference type="PROSITE" id="PS50949">
    <property type="entry name" value="HTH_GNTR"/>
    <property type="match status" value="1"/>
</dbReference>
<dbReference type="InterPro" id="IPR036390">
    <property type="entry name" value="WH_DNA-bd_sf"/>
</dbReference>
<dbReference type="Pfam" id="PF07729">
    <property type="entry name" value="FCD"/>
    <property type="match status" value="1"/>
</dbReference>
<dbReference type="InterPro" id="IPR000524">
    <property type="entry name" value="Tscrpt_reg_HTH_GntR"/>
</dbReference>
<keyword evidence="3" id="KW-0804">Transcription</keyword>
<keyword evidence="6" id="KW-1185">Reference proteome</keyword>
<proteinExistence type="predicted"/>
<evidence type="ECO:0000259" key="4">
    <source>
        <dbReference type="PROSITE" id="PS50949"/>
    </source>
</evidence>
<dbReference type="Gene3D" id="1.20.120.530">
    <property type="entry name" value="GntR ligand-binding domain-like"/>
    <property type="match status" value="1"/>
</dbReference>
<keyword evidence="2" id="KW-0238">DNA-binding</keyword>
<accession>A0A0M6ZM65</accession>
<dbReference type="InterPro" id="IPR011711">
    <property type="entry name" value="GntR_C"/>
</dbReference>
<sequence length="239" mass="26557">MGENLPDLKSSLSSGVGQNTSAQIHDVLVGRIQKGEIGLKDRLVDTAVAAEFGVSRMPARDALMRLAHEGYLEPSTKGFILPRIDHQEILEIFDLRRLLEPRAAALAAQGLSEVEILLLDATLKDARFAMEEGDQENLFRACEIFRNGWVNAVSNSSLRKTLQRYMTQVQAVRMMTFADPENHPVIVEGNARLFEAFRQRDAVAASDRILRFVFDGEAAYLAAHEEAQKHKTPTAARNG</sequence>
<dbReference type="PANTHER" id="PTHR43537:SF5">
    <property type="entry name" value="UXU OPERON TRANSCRIPTIONAL REGULATOR"/>
    <property type="match status" value="1"/>
</dbReference>
<evidence type="ECO:0000256" key="2">
    <source>
        <dbReference type="ARBA" id="ARBA00023125"/>
    </source>
</evidence>
<dbReference type="SMART" id="SM00895">
    <property type="entry name" value="FCD"/>
    <property type="match status" value="1"/>
</dbReference>
<evidence type="ECO:0000256" key="1">
    <source>
        <dbReference type="ARBA" id="ARBA00023015"/>
    </source>
</evidence>
<keyword evidence="1" id="KW-0805">Transcription regulation</keyword>
<evidence type="ECO:0000256" key="3">
    <source>
        <dbReference type="ARBA" id="ARBA00023163"/>
    </source>
</evidence>
<evidence type="ECO:0000313" key="6">
    <source>
        <dbReference type="Proteomes" id="UP000049983"/>
    </source>
</evidence>
<dbReference type="EMBL" id="CXWC01000007">
    <property type="protein sequence ID" value="CTQ69670.1"/>
    <property type="molecule type" value="Genomic_DNA"/>
</dbReference>
<protein>
    <submittedName>
        <fullName evidence="5">HTH-type transcriptional regulator McbR</fullName>
    </submittedName>
</protein>
<name>A0A0M6ZM65_9HYPH</name>
<gene>
    <name evidence="5" type="primary">mcbR_1</name>
    <name evidence="5" type="ORF">LA5096_02213</name>
</gene>
<dbReference type="InterPro" id="IPR008920">
    <property type="entry name" value="TF_FadR/GntR_C"/>
</dbReference>
<dbReference type="AlphaFoldDB" id="A0A0M6ZM65"/>
<dbReference type="InterPro" id="IPR036388">
    <property type="entry name" value="WH-like_DNA-bd_sf"/>
</dbReference>
<evidence type="ECO:0000313" key="5">
    <source>
        <dbReference type="EMBL" id="CTQ69670.1"/>
    </source>
</evidence>
<reference evidence="6" key="1">
    <citation type="submission" date="2015-07" db="EMBL/GenBank/DDBJ databases">
        <authorList>
            <person name="Rodrigo-Torres Lidia"/>
            <person name="Arahal R.David."/>
        </authorList>
    </citation>
    <scope>NUCLEOTIDE SEQUENCE [LARGE SCALE GENOMIC DNA]</scope>
    <source>
        <strain evidence="6">CECT 5096</strain>
    </source>
</reference>
<feature type="domain" description="HTH gntR-type" evidence="4">
    <location>
        <begin position="18"/>
        <end position="84"/>
    </location>
</feature>
<dbReference type="SUPFAM" id="SSF48008">
    <property type="entry name" value="GntR ligand-binding domain-like"/>
    <property type="match status" value="1"/>
</dbReference>
<dbReference type="GO" id="GO:0003677">
    <property type="term" value="F:DNA binding"/>
    <property type="evidence" value="ECO:0007669"/>
    <property type="project" value="UniProtKB-KW"/>
</dbReference>